<feature type="domain" description="Golvesin/Xly CBD-like" evidence="2">
    <location>
        <begin position="421"/>
        <end position="511"/>
    </location>
</feature>
<protein>
    <recommendedName>
        <fullName evidence="2">Golvesin/Xly CBD-like domain-containing protein</fullName>
    </recommendedName>
</protein>
<dbReference type="Proteomes" id="UP000285112">
    <property type="component" value="Unassembled WGS sequence"/>
</dbReference>
<name>A0A419I5E6_9PSEU</name>
<keyword evidence="4" id="KW-1185">Reference proteome</keyword>
<reference evidence="3 4" key="1">
    <citation type="submission" date="2018-09" db="EMBL/GenBank/DDBJ databases">
        <title>YIM PH 21725 draft genome.</title>
        <authorList>
            <person name="Miao C."/>
        </authorList>
    </citation>
    <scope>NUCLEOTIDE SEQUENCE [LARGE SCALE GENOMIC DNA]</scope>
    <source>
        <strain evidence="4">YIM PH21725</strain>
    </source>
</reference>
<dbReference type="AlphaFoldDB" id="A0A419I5E6"/>
<comment type="caution">
    <text evidence="3">The sequence shown here is derived from an EMBL/GenBank/DDBJ whole genome shotgun (WGS) entry which is preliminary data.</text>
</comment>
<proteinExistence type="predicted"/>
<evidence type="ECO:0000259" key="2">
    <source>
        <dbReference type="Pfam" id="PF25275"/>
    </source>
</evidence>
<evidence type="ECO:0000313" key="3">
    <source>
        <dbReference type="EMBL" id="RJQ85842.1"/>
    </source>
</evidence>
<accession>A0A419I5E6</accession>
<feature type="region of interest" description="Disordered" evidence="1">
    <location>
        <begin position="912"/>
        <end position="932"/>
    </location>
</feature>
<dbReference type="Pfam" id="PF25275">
    <property type="entry name" value="Golvesin_C"/>
    <property type="match status" value="1"/>
</dbReference>
<dbReference type="InterPro" id="IPR033803">
    <property type="entry name" value="CBD-like_Golvesin-Xly"/>
</dbReference>
<sequence>MPAYSPQGLFPGIPLNGGGFVPAQVMLGITAQESNMWQAARFAVPGVTANPLIGNYYGLNLYNGDPTDDWDIHWDKADCGYGITQITDGMRLAGHEKPGEKALPYQTQRAVALDFSANVAAGVRILATKWNETRAAGMQINNGDSAKLENWFFAIWDYNSGFHPSGSGPWGLGWANNPVNPHYPANRTSFLDTTYQDAAHPQDWPYPEKVLGWAGHPVEILDSPGNLVSGFRPAWWNGDGVDGPRNRTNVRPPVTQFCDASNSCQQGAKYPPNAPDVIGEPAGPCANKNSSGQYDLRCWYHQASTWKPDCATTCGNELLRFDPGYAYQDDGTAYPPRCDLSGLPANSLLVDDVPDSAVSIRPGCLKTWPNAGVFSFTFKQDAPGQYPGKIDTHQIGGGFGGHFWFTHTRSKADNGGKLEVDGNWRLNQSHNGPMKVFVALPDHGAQTNAATYVVKTASGDRTRVVQQPGDGNRWVSLGAFMFNNVPEVNLTSVTPQGDGSQDIAFDAVAFVPINGKYHENSVEADALFDENQNIDTAAPESWVGGNLSGRQTLYDWATGSADGVMSMPDCRSEAAGDCLPSHLKQTIGAWRAQVKAAGTDPVNHPTGNSIARWIGFANSYQDRPVNDRRPSSFDDDGRHKIRVKATVTFVTDPGGKIIPGSEDAIYEHRTGNTHIPKFALDFIQAVSVDYGVARPDLRYRMPNLNHHDGEWAAVNPYENGGFFPGRAYVARGKDPVSVDVSGAPSETAAVCVKAGGNAGGSIGYRPMLSQPGPVGAVSDWVDKLKANPRVPAQIRGIAGDLKSMFFENGIVPTVNKSLFALAPPIWQELNFKVCADDTVHANPLSPILLSSWMPDQYLYFNGKAIDSSGAYTNNGKAIVAGDFNTFSKLGQLHGDTANGDCGVDKGRNGNPWGIGPLSGAGTDPDTSHLCGR</sequence>
<dbReference type="EMBL" id="QZFV01000076">
    <property type="protein sequence ID" value="RJQ85842.1"/>
    <property type="molecule type" value="Genomic_DNA"/>
</dbReference>
<organism evidence="3 4">
    <name type="scientific">Amycolatopsis panacis</name>
    <dbReference type="NCBI Taxonomy" id="2340917"/>
    <lineage>
        <taxon>Bacteria</taxon>
        <taxon>Bacillati</taxon>
        <taxon>Actinomycetota</taxon>
        <taxon>Actinomycetes</taxon>
        <taxon>Pseudonocardiales</taxon>
        <taxon>Pseudonocardiaceae</taxon>
        <taxon>Amycolatopsis</taxon>
    </lineage>
</organism>
<gene>
    <name evidence="3" type="ORF">D5S19_13155</name>
</gene>
<evidence type="ECO:0000256" key="1">
    <source>
        <dbReference type="SAM" id="MobiDB-lite"/>
    </source>
</evidence>
<evidence type="ECO:0000313" key="4">
    <source>
        <dbReference type="Proteomes" id="UP000285112"/>
    </source>
</evidence>